<feature type="transmembrane region" description="Helical" evidence="9">
    <location>
        <begin position="270"/>
        <end position="288"/>
    </location>
</feature>
<dbReference type="EMBL" id="LR134384">
    <property type="protein sequence ID" value="VEH16228.1"/>
    <property type="molecule type" value="Genomic_DNA"/>
</dbReference>
<keyword evidence="7 9" id="KW-1133">Transmembrane helix</keyword>
<dbReference type="RefSeq" id="WP_018919591.1">
    <property type="nucleotide sequence ID" value="NZ_LR134384.1"/>
</dbReference>
<reference evidence="11 12" key="1">
    <citation type="submission" date="2018-12" db="EMBL/GenBank/DDBJ databases">
        <authorList>
            <consortium name="Pathogen Informatics"/>
        </authorList>
    </citation>
    <scope>NUCLEOTIDE SEQUENCE [LARGE SCALE GENOMIC DNA]</scope>
    <source>
        <strain evidence="11 12">NCTC13071</strain>
    </source>
</reference>
<evidence type="ECO:0000256" key="1">
    <source>
        <dbReference type="ARBA" id="ARBA00004651"/>
    </source>
</evidence>
<dbReference type="AlphaFoldDB" id="A0A448L8B9"/>
<keyword evidence="2" id="KW-0813">Transport</keyword>
<evidence type="ECO:0000313" key="12">
    <source>
        <dbReference type="Proteomes" id="UP000274578"/>
    </source>
</evidence>
<keyword evidence="3" id="KW-1003">Cell membrane</keyword>
<keyword evidence="4" id="KW-0762">Sugar transport</keyword>
<feature type="transmembrane region" description="Helical" evidence="9">
    <location>
        <begin position="443"/>
        <end position="469"/>
    </location>
</feature>
<dbReference type="GO" id="GO:0015577">
    <property type="term" value="F:galactitol transmembrane transporter activity"/>
    <property type="evidence" value="ECO:0007669"/>
    <property type="project" value="InterPro"/>
</dbReference>
<feature type="transmembrane region" description="Helical" evidence="9">
    <location>
        <begin position="225"/>
        <end position="244"/>
    </location>
</feature>
<dbReference type="KEGG" id="poc:NCTC13071_02251"/>
<evidence type="ECO:0000256" key="5">
    <source>
        <dbReference type="ARBA" id="ARBA00022683"/>
    </source>
</evidence>
<organism evidence="11 12">
    <name type="scientific">Segatella oris</name>
    <dbReference type="NCBI Taxonomy" id="28135"/>
    <lineage>
        <taxon>Bacteria</taxon>
        <taxon>Pseudomonadati</taxon>
        <taxon>Bacteroidota</taxon>
        <taxon>Bacteroidia</taxon>
        <taxon>Bacteroidales</taxon>
        <taxon>Prevotellaceae</taxon>
        <taxon>Segatella</taxon>
    </lineage>
</organism>
<gene>
    <name evidence="11" type="primary">gatC</name>
    <name evidence="11" type="ORF">NCTC13071_02251</name>
</gene>
<feature type="transmembrane region" description="Helical" evidence="9">
    <location>
        <begin position="145"/>
        <end position="165"/>
    </location>
</feature>
<evidence type="ECO:0000313" key="11">
    <source>
        <dbReference type="EMBL" id="VEH16228.1"/>
    </source>
</evidence>
<evidence type="ECO:0000256" key="9">
    <source>
        <dbReference type="SAM" id="Phobius"/>
    </source>
</evidence>
<dbReference type="PROSITE" id="PS51104">
    <property type="entry name" value="PTS_EIIC_TYPE_2"/>
    <property type="match status" value="1"/>
</dbReference>
<dbReference type="InterPro" id="IPR013853">
    <property type="entry name" value="EIIC-GAT"/>
</dbReference>
<dbReference type="Pfam" id="PF03611">
    <property type="entry name" value="EIIC-GAT"/>
    <property type="match status" value="1"/>
</dbReference>
<sequence length="484" mass="52456">MEQIFSYIISFGASVMMPILFTIIGLSIGMGFGKALKSGLYVGVGFVGLGVVTALLTTNFNTPLSSISDFYHLQLNVFDMGWPAAAAVAYNTAVGALIIPVCLGINFLMLITKTTRTVNIDLWNYWHFAFIGAVAYFVMGESLLWGYFAAIVCYMITLVFADLTAERFQKYYDLEGISIPQPFCQSFVPFAVLINKGLKKIPGFNKLDIDAEGLKRKFGELGDPLVLGVIVGSLIALFGEAGHITDFSGYLKELQQAEPSTTATDATMSIVKNVLALGVIMGAVMELIPRITKLFIDGLMPISEKTKDLVARKFDGKKIYIGMSPALVIGHPTTLVVSLFLIPTILALAVFLPGNQFLPLASLAGMFYLFPMVLPFTKGNVVRTFVIGLVALIFGLYFVTDMAPAFTQAAASVYAETGDKAAHIPDGFSGGALDFASSLFGWVIYKCTASLEYVGMGLLSVFTIVLLLFNRRQIIASEKITNTK</sequence>
<protein>
    <submittedName>
        <fullName evidence="11">PTS system galactitol-specific EIIC component</fullName>
    </submittedName>
</protein>
<feature type="transmembrane region" description="Helical" evidence="9">
    <location>
        <begin position="381"/>
        <end position="399"/>
    </location>
</feature>
<evidence type="ECO:0000256" key="4">
    <source>
        <dbReference type="ARBA" id="ARBA00022597"/>
    </source>
</evidence>
<feature type="transmembrane region" description="Helical" evidence="9">
    <location>
        <begin position="80"/>
        <end position="110"/>
    </location>
</feature>
<dbReference type="GO" id="GO:0009401">
    <property type="term" value="P:phosphoenolpyruvate-dependent sugar phosphotransferase system"/>
    <property type="evidence" value="ECO:0007669"/>
    <property type="project" value="UniProtKB-KW"/>
</dbReference>
<evidence type="ECO:0000259" key="10">
    <source>
        <dbReference type="PROSITE" id="PS51104"/>
    </source>
</evidence>
<feature type="domain" description="PTS EIIC type-2" evidence="10">
    <location>
        <begin position="5"/>
        <end position="484"/>
    </location>
</feature>
<keyword evidence="6 9" id="KW-0812">Transmembrane</keyword>
<dbReference type="PANTHER" id="PTHR37324">
    <property type="entry name" value="PTS SYSTEM GALACTITOL-SPECIFIC EIIC COMPONENT"/>
    <property type="match status" value="1"/>
</dbReference>
<evidence type="ECO:0000256" key="7">
    <source>
        <dbReference type="ARBA" id="ARBA00022989"/>
    </source>
</evidence>
<feature type="transmembrane region" description="Helical" evidence="9">
    <location>
        <begin position="326"/>
        <end position="351"/>
    </location>
</feature>
<dbReference type="GO" id="GO:0005886">
    <property type="term" value="C:plasma membrane"/>
    <property type="evidence" value="ECO:0007669"/>
    <property type="project" value="UniProtKB-SubCell"/>
</dbReference>
<keyword evidence="8 9" id="KW-0472">Membrane</keyword>
<evidence type="ECO:0000256" key="3">
    <source>
        <dbReference type="ARBA" id="ARBA00022475"/>
    </source>
</evidence>
<feature type="transmembrane region" description="Helical" evidence="9">
    <location>
        <begin position="40"/>
        <end position="60"/>
    </location>
</feature>
<name>A0A448L8B9_9BACT</name>
<accession>A0A448L8B9</accession>
<feature type="transmembrane region" description="Helical" evidence="9">
    <location>
        <begin position="122"/>
        <end position="139"/>
    </location>
</feature>
<evidence type="ECO:0000256" key="6">
    <source>
        <dbReference type="ARBA" id="ARBA00022692"/>
    </source>
</evidence>
<evidence type="ECO:0000256" key="8">
    <source>
        <dbReference type="ARBA" id="ARBA00023136"/>
    </source>
</evidence>
<comment type="subcellular location">
    <subcellularLocation>
        <location evidence="1">Cell membrane</location>
        <topology evidence="1">Multi-pass membrane protein</topology>
    </subcellularLocation>
</comment>
<dbReference type="PANTHER" id="PTHR37324:SF2">
    <property type="entry name" value="PTS SYSTEM GALACTITOL-SPECIFIC EIIC COMPONENT"/>
    <property type="match status" value="1"/>
</dbReference>
<keyword evidence="5" id="KW-0598">Phosphotransferase system</keyword>
<dbReference type="InterPro" id="IPR013014">
    <property type="entry name" value="PTS_EIIC_2"/>
</dbReference>
<feature type="transmembrane region" description="Helical" evidence="9">
    <location>
        <begin position="6"/>
        <end position="28"/>
    </location>
</feature>
<proteinExistence type="predicted"/>
<dbReference type="Proteomes" id="UP000274578">
    <property type="component" value="Chromosome 1"/>
</dbReference>
<dbReference type="GeneID" id="85013013"/>
<dbReference type="InterPro" id="IPR004703">
    <property type="entry name" value="PTS_sugar-sp_permease"/>
</dbReference>
<evidence type="ECO:0000256" key="2">
    <source>
        <dbReference type="ARBA" id="ARBA00022448"/>
    </source>
</evidence>
<dbReference type="PIRSF" id="PIRSF006304">
    <property type="entry name" value="GatC"/>
    <property type="match status" value="1"/>
</dbReference>
<feature type="transmembrane region" description="Helical" evidence="9">
    <location>
        <begin position="357"/>
        <end position="374"/>
    </location>
</feature>